<name>A0AAN5PKC7_LEGPN</name>
<protein>
    <submittedName>
        <fullName evidence="3">EbhA</fullName>
    </submittedName>
</protein>
<comment type="caution">
    <text evidence="3">The sequence shown here is derived from an EMBL/GenBank/DDBJ whole genome shotgun (WGS) entry which is preliminary data.</text>
</comment>
<gene>
    <name evidence="3" type="ORF">JBJ86_14550</name>
</gene>
<keyword evidence="1" id="KW-0175">Coiled coil</keyword>
<evidence type="ECO:0000313" key="4">
    <source>
        <dbReference type="Proteomes" id="UP000866496"/>
    </source>
</evidence>
<proteinExistence type="predicted"/>
<evidence type="ECO:0000256" key="2">
    <source>
        <dbReference type="SAM" id="MobiDB-lite"/>
    </source>
</evidence>
<reference evidence="3" key="2">
    <citation type="submission" date="2019-10" db="EMBL/GenBank/DDBJ databases">
        <authorList>
            <consortium name="NCBI Pathogen Detection Project"/>
        </authorList>
    </citation>
    <scope>NUCLEOTIDE SEQUENCE</scope>
    <source>
        <strain evidence="3">AZ00058701</strain>
    </source>
</reference>
<feature type="coiled-coil region" evidence="1">
    <location>
        <begin position="311"/>
        <end position="338"/>
    </location>
</feature>
<evidence type="ECO:0000313" key="3">
    <source>
        <dbReference type="EMBL" id="HAU1881459.1"/>
    </source>
</evidence>
<accession>A0AAN5PKC7</accession>
<feature type="compositionally biased region" description="Basic and acidic residues" evidence="2">
    <location>
        <begin position="358"/>
        <end position="367"/>
    </location>
</feature>
<dbReference type="AlphaFoldDB" id="A0AAN5PKC7"/>
<sequence>MSFAIIQISYHPQNQSICINLEIPMLFKLNKSSSHKPEQISRSYHRLMLQLKTWETNHYTPDLNEEYFRTLDIETRNVQIFYNDFVNNVLIPLEQQPTTDLPEFITREDIFKLLSFKIFMPLAQIFAEREQWMRRIAGTNGKNAHTSESYNKFKKIFLNSHHKFVIEESLFHFEHGTLKYHHEWQTAKRQIAKEVKSLRVLQENWKEKKNKIDRKNASILFDFLDSFESIPNRLRSREEERFKQTEVYKKALSTDKLKAIELLNQHLFDYSNPQEELAERMKLIKALYDSNILFEQHHTPIGWLKNQLNIETVLDKKLASLEQSLKAAENALNSYMEHAMPKTVTISTELRKELEKDSIALPEENKSPEAVSENQNTSHSNPVVQPQITPVQNKKNTGKVYLKVQEYEENLHKLGLFTPPKKTFSQPLQIQKKPLSDENKFSLKITNGADLKLFPTNSLHPQN</sequence>
<reference evidence="3" key="1">
    <citation type="journal article" date="2018" name="Genome Biol.">
        <title>SKESA: strategic k-mer extension for scrupulous assemblies.</title>
        <authorList>
            <person name="Souvorov A."/>
            <person name="Agarwala R."/>
            <person name="Lipman D.J."/>
        </authorList>
    </citation>
    <scope>NUCLEOTIDE SEQUENCE</scope>
    <source>
        <strain evidence="3">AZ00058701</strain>
    </source>
</reference>
<feature type="region of interest" description="Disordered" evidence="2">
    <location>
        <begin position="358"/>
        <end position="392"/>
    </location>
</feature>
<organism evidence="3 4">
    <name type="scientific">Legionella pneumophila</name>
    <dbReference type="NCBI Taxonomy" id="446"/>
    <lineage>
        <taxon>Bacteria</taxon>
        <taxon>Pseudomonadati</taxon>
        <taxon>Pseudomonadota</taxon>
        <taxon>Gammaproteobacteria</taxon>
        <taxon>Legionellales</taxon>
        <taxon>Legionellaceae</taxon>
        <taxon>Legionella</taxon>
    </lineage>
</organism>
<dbReference type="Proteomes" id="UP000866496">
    <property type="component" value="Unassembled WGS sequence"/>
</dbReference>
<evidence type="ECO:0000256" key="1">
    <source>
        <dbReference type="SAM" id="Coils"/>
    </source>
</evidence>
<dbReference type="EMBL" id="DACWHX010000023">
    <property type="protein sequence ID" value="HAU1881459.1"/>
    <property type="molecule type" value="Genomic_DNA"/>
</dbReference>
<feature type="compositionally biased region" description="Polar residues" evidence="2">
    <location>
        <begin position="372"/>
        <end position="392"/>
    </location>
</feature>